<dbReference type="CDD" id="cd06530">
    <property type="entry name" value="S26_SPase_I"/>
    <property type="match status" value="1"/>
</dbReference>
<comment type="caution">
    <text evidence="8">The sequence shown here is derived from an EMBL/GenBank/DDBJ whole genome shotgun (WGS) entry which is preliminary data.</text>
</comment>
<keyword evidence="5 6" id="KW-0378">Hydrolase</keyword>
<keyword evidence="6" id="KW-0812">Transmembrane</keyword>
<dbReference type="InterPro" id="IPR036286">
    <property type="entry name" value="LexA/Signal_pep-like_sf"/>
</dbReference>
<feature type="domain" description="Peptidase S26" evidence="7">
    <location>
        <begin position="99"/>
        <end position="303"/>
    </location>
</feature>
<dbReference type="PRINTS" id="PR00727">
    <property type="entry name" value="LEADERPTASE"/>
</dbReference>
<dbReference type="Gene3D" id="2.10.109.10">
    <property type="entry name" value="Umud Fragment, subunit A"/>
    <property type="match status" value="1"/>
</dbReference>
<protein>
    <recommendedName>
        <fullName evidence="4 6">Signal peptidase I</fullName>
        <ecNumber evidence="3 6">3.4.21.89</ecNumber>
    </recommendedName>
</protein>
<evidence type="ECO:0000256" key="4">
    <source>
        <dbReference type="ARBA" id="ARBA00019232"/>
    </source>
</evidence>
<dbReference type="PROSITE" id="PS00761">
    <property type="entry name" value="SPASE_I_3"/>
    <property type="match status" value="1"/>
</dbReference>
<reference evidence="8 9" key="1">
    <citation type="submission" date="2020-03" db="EMBL/GenBank/DDBJ databases">
        <title>Genome sequence of strain Massilia sp. TW-1.</title>
        <authorList>
            <person name="Chaudhary D.K."/>
        </authorList>
    </citation>
    <scope>NUCLEOTIDE SEQUENCE [LARGE SCALE GENOMIC DNA]</scope>
    <source>
        <strain evidence="8 9">TW-1</strain>
    </source>
</reference>
<evidence type="ECO:0000256" key="3">
    <source>
        <dbReference type="ARBA" id="ARBA00013208"/>
    </source>
</evidence>
<dbReference type="PANTHER" id="PTHR43390">
    <property type="entry name" value="SIGNAL PEPTIDASE I"/>
    <property type="match status" value="1"/>
</dbReference>
<dbReference type="PANTHER" id="PTHR43390:SF1">
    <property type="entry name" value="CHLOROPLAST PROCESSING PEPTIDASE"/>
    <property type="match status" value="1"/>
</dbReference>
<dbReference type="InterPro" id="IPR019533">
    <property type="entry name" value="Peptidase_S26"/>
</dbReference>
<evidence type="ECO:0000256" key="2">
    <source>
        <dbReference type="ARBA" id="ARBA00009370"/>
    </source>
</evidence>
<dbReference type="SUPFAM" id="SSF51306">
    <property type="entry name" value="LexA/Signal peptidase"/>
    <property type="match status" value="1"/>
</dbReference>
<feature type="transmembrane region" description="Helical" evidence="6">
    <location>
        <begin position="36"/>
        <end position="55"/>
    </location>
</feature>
<dbReference type="EMBL" id="JAAQOM010000004">
    <property type="protein sequence ID" value="NIA53568.1"/>
    <property type="molecule type" value="Genomic_DNA"/>
</dbReference>
<dbReference type="Proteomes" id="UP000716322">
    <property type="component" value="Unassembled WGS sequence"/>
</dbReference>
<evidence type="ECO:0000313" key="9">
    <source>
        <dbReference type="Proteomes" id="UP000716322"/>
    </source>
</evidence>
<sequence>MTGMSNWKPKPWIAVVLNIVVAPIGLVYAGKPRWAGIWFITTASLGLLAFFRAFAGVSDAMMGAVQIAALIAGIILAYRAAKTAPERIRPRYTRWYSLLAILGAFAVAVIAFRACVYEPYKIPSTAMAPTAEIGSRVIVQKFGYGHFSTFGLIFGSRPISALLHRGDIIVFEFPVNPAEDYIKRIVGVPGDRVVYRDKHVFVNGVDTRGRQLDDYLHPDLPRYSQRFLDKLDDTTFAALQDKDKVKLVPNDFTFRDHCVYTDYDVQCNVPPGNYFVMGDNRDNSYDSRYWGFVRSDRIIGKVIKIIR</sequence>
<dbReference type="RefSeq" id="WP_166858266.1">
    <property type="nucleotide sequence ID" value="NZ_JAAQOM010000004.1"/>
</dbReference>
<proteinExistence type="inferred from homology"/>
<comment type="subcellular location">
    <subcellularLocation>
        <location evidence="6">Membrane</location>
        <topology evidence="6">Single-pass type II membrane protein</topology>
    </subcellularLocation>
</comment>
<keyword evidence="9" id="KW-1185">Reference proteome</keyword>
<dbReference type="GO" id="GO:0009003">
    <property type="term" value="F:signal peptidase activity"/>
    <property type="evidence" value="ECO:0007669"/>
    <property type="project" value="UniProtKB-EC"/>
</dbReference>
<evidence type="ECO:0000256" key="5">
    <source>
        <dbReference type="ARBA" id="ARBA00022801"/>
    </source>
</evidence>
<accession>A0ABX0PAB0</accession>
<evidence type="ECO:0000259" key="7">
    <source>
        <dbReference type="Pfam" id="PF10502"/>
    </source>
</evidence>
<dbReference type="PROSITE" id="PS00760">
    <property type="entry name" value="SPASE_I_2"/>
    <property type="match status" value="1"/>
</dbReference>
<comment type="similarity">
    <text evidence="2 6">Belongs to the peptidase S26 family.</text>
</comment>
<dbReference type="EC" id="3.4.21.89" evidence="3 6"/>
<evidence type="ECO:0000313" key="8">
    <source>
        <dbReference type="EMBL" id="NIA53568.1"/>
    </source>
</evidence>
<feature type="transmembrane region" description="Helical" evidence="6">
    <location>
        <begin position="12"/>
        <end position="29"/>
    </location>
</feature>
<keyword evidence="6" id="KW-0645">Protease</keyword>
<feature type="transmembrane region" description="Helical" evidence="6">
    <location>
        <begin position="61"/>
        <end position="81"/>
    </location>
</feature>
<comment type="caution">
    <text evidence="6">Lacks conserved residue(s) required for the propagation of feature annotation.</text>
</comment>
<dbReference type="InterPro" id="IPR019758">
    <property type="entry name" value="Pept_S26A_signal_pept_1_CS"/>
</dbReference>
<name>A0ABX0PAB0_9BURK</name>
<keyword evidence="6" id="KW-0472">Membrane</keyword>
<dbReference type="NCBIfam" id="TIGR02227">
    <property type="entry name" value="sigpep_I_bact"/>
    <property type="match status" value="1"/>
</dbReference>
<evidence type="ECO:0000256" key="6">
    <source>
        <dbReference type="RuleBase" id="RU362042"/>
    </source>
</evidence>
<feature type="transmembrane region" description="Helical" evidence="6">
    <location>
        <begin position="93"/>
        <end position="112"/>
    </location>
</feature>
<keyword evidence="6" id="KW-1133">Transmembrane helix</keyword>
<organism evidence="8 9">
    <name type="scientific">Telluria antibiotica</name>
    <dbReference type="NCBI Taxonomy" id="2717319"/>
    <lineage>
        <taxon>Bacteria</taxon>
        <taxon>Pseudomonadati</taxon>
        <taxon>Pseudomonadota</taxon>
        <taxon>Betaproteobacteria</taxon>
        <taxon>Burkholderiales</taxon>
        <taxon>Oxalobacteraceae</taxon>
        <taxon>Telluria group</taxon>
        <taxon>Telluria</taxon>
    </lineage>
</organism>
<dbReference type="InterPro" id="IPR019757">
    <property type="entry name" value="Pept_S26A_signal_pept_1_Lys-AS"/>
</dbReference>
<gene>
    <name evidence="8" type="primary">lepB</name>
    <name evidence="8" type="ORF">HAV22_07870</name>
</gene>
<dbReference type="InterPro" id="IPR000223">
    <property type="entry name" value="Pept_S26A_signal_pept_1"/>
</dbReference>
<dbReference type="Pfam" id="PF10502">
    <property type="entry name" value="Peptidase_S26"/>
    <property type="match status" value="1"/>
</dbReference>
<evidence type="ECO:0000256" key="1">
    <source>
        <dbReference type="ARBA" id="ARBA00000677"/>
    </source>
</evidence>
<comment type="catalytic activity">
    <reaction evidence="1 6">
        <text>Cleavage of hydrophobic, N-terminal signal or leader sequences from secreted and periplasmic proteins.</text>
        <dbReference type="EC" id="3.4.21.89"/>
    </reaction>
</comment>